<feature type="region of interest" description="Disordered" evidence="1">
    <location>
        <begin position="148"/>
        <end position="167"/>
    </location>
</feature>
<dbReference type="Gene3D" id="3.30.70.1070">
    <property type="entry name" value="Sporulation related repeat"/>
    <property type="match status" value="1"/>
</dbReference>
<dbReference type="AlphaFoldDB" id="A0A2R8AL65"/>
<feature type="chain" id="PRO_5015331634" description="SPOR domain-containing protein" evidence="2">
    <location>
        <begin position="22"/>
        <end position="299"/>
    </location>
</feature>
<dbReference type="InterPro" id="IPR007730">
    <property type="entry name" value="SPOR-like_dom"/>
</dbReference>
<dbReference type="OrthoDB" id="9766672at2"/>
<dbReference type="SUPFAM" id="SSF110997">
    <property type="entry name" value="Sporulation related repeat"/>
    <property type="match status" value="1"/>
</dbReference>
<accession>A0A2R8AL65</accession>
<feature type="region of interest" description="Disordered" evidence="1">
    <location>
        <begin position="31"/>
        <end position="54"/>
    </location>
</feature>
<dbReference type="PANTHER" id="PTHR38687:SF1">
    <property type="entry name" value="CELL DIVISION PROTEIN DEDD"/>
    <property type="match status" value="1"/>
</dbReference>
<evidence type="ECO:0000313" key="4">
    <source>
        <dbReference type="EMBL" id="SPF76795.1"/>
    </source>
</evidence>
<proteinExistence type="predicted"/>
<evidence type="ECO:0000259" key="3">
    <source>
        <dbReference type="PROSITE" id="PS51724"/>
    </source>
</evidence>
<evidence type="ECO:0000313" key="5">
    <source>
        <dbReference type="Proteomes" id="UP000244911"/>
    </source>
</evidence>
<name>A0A2R8AL65_9RHOB</name>
<keyword evidence="5" id="KW-1185">Reference proteome</keyword>
<dbReference type="PROSITE" id="PS51257">
    <property type="entry name" value="PROKAR_LIPOPROTEIN"/>
    <property type="match status" value="1"/>
</dbReference>
<dbReference type="RefSeq" id="WP_108856768.1">
    <property type="nucleotide sequence ID" value="NZ_OMOI01000001.1"/>
</dbReference>
<dbReference type="Proteomes" id="UP000244911">
    <property type="component" value="Unassembled WGS sequence"/>
</dbReference>
<dbReference type="InterPro" id="IPR052521">
    <property type="entry name" value="Cell_div_SPOR-domain"/>
</dbReference>
<gene>
    <name evidence="4" type="ORF">ALP8811_01810</name>
</gene>
<dbReference type="GO" id="GO:0032506">
    <property type="term" value="P:cytokinetic process"/>
    <property type="evidence" value="ECO:0007669"/>
    <property type="project" value="TreeGrafter"/>
</dbReference>
<evidence type="ECO:0000256" key="2">
    <source>
        <dbReference type="SAM" id="SignalP"/>
    </source>
</evidence>
<feature type="compositionally biased region" description="Low complexity" evidence="1">
    <location>
        <begin position="196"/>
        <end position="219"/>
    </location>
</feature>
<keyword evidence="2" id="KW-0732">Signal</keyword>
<protein>
    <recommendedName>
        <fullName evidence="3">SPOR domain-containing protein</fullName>
    </recommendedName>
</protein>
<organism evidence="4 5">
    <name type="scientific">Aliiroseovarius pelagivivens</name>
    <dbReference type="NCBI Taxonomy" id="1639690"/>
    <lineage>
        <taxon>Bacteria</taxon>
        <taxon>Pseudomonadati</taxon>
        <taxon>Pseudomonadota</taxon>
        <taxon>Alphaproteobacteria</taxon>
        <taxon>Rhodobacterales</taxon>
        <taxon>Paracoccaceae</taxon>
        <taxon>Aliiroseovarius</taxon>
    </lineage>
</organism>
<dbReference type="PANTHER" id="PTHR38687">
    <property type="entry name" value="CELL DIVISION PROTEIN DEDD-RELATED"/>
    <property type="match status" value="1"/>
</dbReference>
<dbReference type="GO" id="GO:0030428">
    <property type="term" value="C:cell septum"/>
    <property type="evidence" value="ECO:0007669"/>
    <property type="project" value="TreeGrafter"/>
</dbReference>
<feature type="region of interest" description="Disordered" evidence="1">
    <location>
        <begin position="184"/>
        <end position="221"/>
    </location>
</feature>
<feature type="signal peptide" evidence="2">
    <location>
        <begin position="1"/>
        <end position="21"/>
    </location>
</feature>
<dbReference type="EMBL" id="OMOI01000001">
    <property type="protein sequence ID" value="SPF76795.1"/>
    <property type="molecule type" value="Genomic_DNA"/>
</dbReference>
<dbReference type="InterPro" id="IPR036680">
    <property type="entry name" value="SPOR-like_sf"/>
</dbReference>
<dbReference type="Pfam" id="PF05036">
    <property type="entry name" value="SPOR"/>
    <property type="match status" value="1"/>
</dbReference>
<reference evidence="4 5" key="1">
    <citation type="submission" date="2018-03" db="EMBL/GenBank/DDBJ databases">
        <authorList>
            <person name="Keele B.F."/>
        </authorList>
    </citation>
    <scope>NUCLEOTIDE SEQUENCE [LARGE SCALE GENOMIC DNA]</scope>
    <source>
        <strain evidence="4 5">CECT 8811</strain>
    </source>
</reference>
<evidence type="ECO:0000256" key="1">
    <source>
        <dbReference type="SAM" id="MobiDB-lite"/>
    </source>
</evidence>
<dbReference type="GO" id="GO:0042834">
    <property type="term" value="F:peptidoglycan binding"/>
    <property type="evidence" value="ECO:0007669"/>
    <property type="project" value="InterPro"/>
</dbReference>
<dbReference type="PROSITE" id="PS51724">
    <property type="entry name" value="SPOR"/>
    <property type="match status" value="1"/>
</dbReference>
<sequence>MSTKTTLKVAMALGCAFLVAACDDTNLPGFMKNTNDGKESTKASSRQVETKERDVEAPEVFQVTEKGLWDGRPSLGGVWVAHPNATDPERVIIRNMSNGKFVVGALFRREREIPGPRLQVSSGAAAELGLLAGAPSELKVTALRKQKVPVTPPPEAEPALENPAEISQSTLDDPIAAAEAALDRTEKTTRRVGTRPAAKPATKPAAKPAADATPKAPAPSSTLTKPYIQIGIFSVEENAKSTAESLRGIGITPTIKPGKTNGKDFWRVLAGPASTKSERADLLKKIEGLGFADAYFVTN</sequence>
<feature type="domain" description="SPOR" evidence="3">
    <location>
        <begin position="220"/>
        <end position="299"/>
    </location>
</feature>
<dbReference type="GO" id="GO:0032153">
    <property type="term" value="C:cell division site"/>
    <property type="evidence" value="ECO:0007669"/>
    <property type="project" value="TreeGrafter"/>
</dbReference>